<name>A0A9Q0CNN2_9POAL</name>
<evidence type="ECO:0000259" key="1">
    <source>
        <dbReference type="Pfam" id="PF12937"/>
    </source>
</evidence>
<reference evidence="3" key="1">
    <citation type="journal article" date="2022" name="Cell">
        <title>Repeat-based holocentromeres influence genome architecture and karyotype evolution.</title>
        <authorList>
            <person name="Hofstatter P.G."/>
            <person name="Thangavel G."/>
            <person name="Lux T."/>
            <person name="Neumann P."/>
            <person name="Vondrak T."/>
            <person name="Novak P."/>
            <person name="Zhang M."/>
            <person name="Costa L."/>
            <person name="Castellani M."/>
            <person name="Scott A."/>
            <person name="Toegelov H."/>
            <person name="Fuchs J."/>
            <person name="Mata-Sucre Y."/>
            <person name="Dias Y."/>
            <person name="Vanzela A.L.L."/>
            <person name="Huettel B."/>
            <person name="Almeida C.C.S."/>
            <person name="Simkova H."/>
            <person name="Souza G."/>
            <person name="Pedrosa-Harand A."/>
            <person name="Macas J."/>
            <person name="Mayer K.F.X."/>
            <person name="Houben A."/>
            <person name="Marques A."/>
        </authorList>
    </citation>
    <scope>NUCLEOTIDE SEQUENCE</scope>
    <source>
        <strain evidence="3">RhyBre1mFocal</strain>
    </source>
</reference>
<proteinExistence type="predicted"/>
<evidence type="ECO:0000313" key="4">
    <source>
        <dbReference type="Proteomes" id="UP001151287"/>
    </source>
</evidence>
<dbReference type="OrthoDB" id="656694at2759"/>
<protein>
    <recommendedName>
        <fullName evidence="5">F-box domain-containing protein</fullName>
    </recommendedName>
</protein>
<dbReference type="InterPro" id="IPR036047">
    <property type="entry name" value="F-box-like_dom_sf"/>
</dbReference>
<dbReference type="AlphaFoldDB" id="A0A9Q0CNN2"/>
<dbReference type="InterPro" id="IPR056594">
    <property type="entry name" value="AT5G49610-like_b-prop"/>
</dbReference>
<feature type="domain" description="F-box" evidence="1">
    <location>
        <begin position="27"/>
        <end position="59"/>
    </location>
</feature>
<dbReference type="Gene3D" id="1.20.1280.50">
    <property type="match status" value="1"/>
</dbReference>
<feature type="domain" description="F-box protein AT5G49610-like beta-propeller" evidence="2">
    <location>
        <begin position="114"/>
        <end position="404"/>
    </location>
</feature>
<dbReference type="InterPro" id="IPR001810">
    <property type="entry name" value="F-box_dom"/>
</dbReference>
<comment type="caution">
    <text evidence="3">The sequence shown here is derived from an EMBL/GenBank/DDBJ whole genome shotgun (WGS) entry which is preliminary data.</text>
</comment>
<evidence type="ECO:0000313" key="3">
    <source>
        <dbReference type="EMBL" id="KAJ1697216.1"/>
    </source>
</evidence>
<evidence type="ECO:0000259" key="2">
    <source>
        <dbReference type="Pfam" id="PF23635"/>
    </source>
</evidence>
<gene>
    <name evidence="3" type="ORF">LUZ63_005728</name>
</gene>
<dbReference type="EMBL" id="JAMQYH010000002">
    <property type="protein sequence ID" value="KAJ1697216.1"/>
    <property type="molecule type" value="Genomic_DNA"/>
</dbReference>
<keyword evidence="4" id="KW-1185">Reference proteome</keyword>
<dbReference type="Pfam" id="PF23635">
    <property type="entry name" value="Beta-prop_AT5G49610-like"/>
    <property type="match status" value="1"/>
</dbReference>
<dbReference type="Proteomes" id="UP001151287">
    <property type="component" value="Unassembled WGS sequence"/>
</dbReference>
<dbReference type="Pfam" id="PF12937">
    <property type="entry name" value="F-box-like"/>
    <property type="match status" value="1"/>
</dbReference>
<evidence type="ECO:0008006" key="5">
    <source>
        <dbReference type="Google" id="ProtNLM"/>
    </source>
</evidence>
<accession>A0A9Q0CNN2</accession>
<organism evidence="3 4">
    <name type="scientific">Rhynchospora breviuscula</name>
    <dbReference type="NCBI Taxonomy" id="2022672"/>
    <lineage>
        <taxon>Eukaryota</taxon>
        <taxon>Viridiplantae</taxon>
        <taxon>Streptophyta</taxon>
        <taxon>Embryophyta</taxon>
        <taxon>Tracheophyta</taxon>
        <taxon>Spermatophyta</taxon>
        <taxon>Magnoliopsida</taxon>
        <taxon>Liliopsida</taxon>
        <taxon>Poales</taxon>
        <taxon>Cyperaceae</taxon>
        <taxon>Cyperoideae</taxon>
        <taxon>Rhynchosporeae</taxon>
        <taxon>Rhynchospora</taxon>
    </lineage>
</organism>
<sequence>MKSQLPIEAPQAPVQPEQDAANIPLDDDLLAEIFRRLDNVASLIRCLQVCKRFYHVIASILRTEPFFLGFYHVPNSTSPRPRRLPQYIHTEPHFTNPNLNLVYLNSKRSNVYSMVETRSSQVLLRKMVHGPDLHFVLASPFRRSSETIELPPRLFDARIHCLIVCSYVPWTQQPNEEYKVVVVFSDRQSGAQFTVMGFSSLTHNWTSVSHNQNGRVTFPKRAGYQEGLEPTVFASRMLYKLQNGDYILAIDPSTLLLSKIDLPVTDRSLLCYGNHFLGRTEEDNLCFFMMRKMDLFMWVYRVNNNNVGGWFLHEIVDLNGLMDPHAMGEVATTRFSANMLDQLKGFRLVTLNGFGEGSGVLILVMADWVISYKIKSKRLERLWYSHDWATRVQGVYAYEMVWPPAPMLPLGGQQGA</sequence>
<dbReference type="PANTHER" id="PTHR33207">
    <property type="entry name" value="F-BOX DOMAIN CONTAINING PROTEIN-RELATED"/>
    <property type="match status" value="1"/>
</dbReference>
<dbReference type="SUPFAM" id="SSF81383">
    <property type="entry name" value="F-box domain"/>
    <property type="match status" value="1"/>
</dbReference>